<dbReference type="AlphaFoldDB" id="A0A2I4FAV1"/>
<sequence length="465" mass="50279">MQISTFLSFTLFFFFFSSFKLFPIQGLEPSPVPDSSDVAFWPTSLSPSLTGSPSPDSDEFSPPSPALHRSPAPAPENGGDDSRGEHSGEIAPSPAPTEDTGSDTVRWCSVRDDYDDCEYFVSLFKQSEGYTWKCVKRDTTQGCLESIKKGEADLINLEAGLAYIAFLNYSMKAIANEVYCDQAKSYLAVAVVSRQACMDNERISLLDFKGKKSCHGGYSTAAGWNYPITHIKTLLAYEKLNDREIAGSFFSEVCAPSELEVSGVCNGCGDESGFCPSKSLYFGDSGAFRCLVEEMGDIAFLKADTALLYSVEGPHNQSWSNKSIRDFMYLCPQGGCREINGYPGACSYGSVPANMIMAGNSIATKKKLFVLEALMNVTNEGKASASHQISPSTQGLDAVKMVTRSYLGKSASVSQSIQELNTHNTQAANSSEVNSIPDGSSISSVFHPSGILFVSILSIFNILFS</sequence>
<dbReference type="RefSeq" id="XP_018828784.1">
    <property type="nucleotide sequence ID" value="XM_018973239.2"/>
</dbReference>
<evidence type="ECO:0000256" key="1">
    <source>
        <dbReference type="SAM" id="MobiDB-lite"/>
    </source>
</evidence>
<dbReference type="GO" id="GO:0055037">
    <property type="term" value="C:recycling endosome"/>
    <property type="evidence" value="ECO:0000318"/>
    <property type="project" value="GO_Central"/>
</dbReference>
<dbReference type="GeneID" id="108997108"/>
<dbReference type="KEGG" id="jre:108997108"/>
<dbReference type="GO" id="GO:0006826">
    <property type="term" value="P:iron ion transport"/>
    <property type="evidence" value="ECO:0000318"/>
    <property type="project" value="GO_Central"/>
</dbReference>
<evidence type="ECO:0000313" key="4">
    <source>
        <dbReference type="RefSeq" id="XP_018828784.1"/>
    </source>
</evidence>
<dbReference type="Proteomes" id="UP000235220">
    <property type="component" value="Chromosome 7"/>
</dbReference>
<dbReference type="SMART" id="SM00094">
    <property type="entry name" value="TR_FER"/>
    <property type="match status" value="1"/>
</dbReference>
<dbReference type="SUPFAM" id="SSF53850">
    <property type="entry name" value="Periplasmic binding protein-like II"/>
    <property type="match status" value="1"/>
</dbReference>
<organism evidence="3 4">
    <name type="scientific">Juglans regia</name>
    <name type="common">English walnut</name>
    <dbReference type="NCBI Taxonomy" id="51240"/>
    <lineage>
        <taxon>Eukaryota</taxon>
        <taxon>Viridiplantae</taxon>
        <taxon>Streptophyta</taxon>
        <taxon>Embryophyta</taxon>
        <taxon>Tracheophyta</taxon>
        <taxon>Spermatophyta</taxon>
        <taxon>Magnoliopsida</taxon>
        <taxon>eudicotyledons</taxon>
        <taxon>Gunneridae</taxon>
        <taxon>Pentapetalae</taxon>
        <taxon>rosids</taxon>
        <taxon>fabids</taxon>
        <taxon>Fagales</taxon>
        <taxon>Juglandaceae</taxon>
        <taxon>Juglans</taxon>
    </lineage>
</organism>
<proteinExistence type="predicted"/>
<feature type="signal peptide" evidence="2">
    <location>
        <begin position="1"/>
        <end position="26"/>
    </location>
</feature>
<dbReference type="InterPro" id="IPR001156">
    <property type="entry name" value="Transferrin-like_dom"/>
</dbReference>
<name>A0A2I4FAV1_JUGRE</name>
<dbReference type="Pfam" id="PF00405">
    <property type="entry name" value="Transferrin"/>
    <property type="match status" value="1"/>
</dbReference>
<feature type="compositionally biased region" description="Low complexity" evidence="1">
    <location>
        <begin position="46"/>
        <end position="55"/>
    </location>
</feature>
<dbReference type="Gramene" id="Jr07_34990_p1">
    <property type="protein sequence ID" value="cds.Jr07_34990_p1"/>
    <property type="gene ID" value="Jr07_34990"/>
</dbReference>
<protein>
    <submittedName>
        <fullName evidence="4">Serotransferrin-like</fullName>
    </submittedName>
</protein>
<keyword evidence="2" id="KW-0732">Signal</keyword>
<dbReference type="PROSITE" id="PS51408">
    <property type="entry name" value="TRANSFERRIN_LIKE_4"/>
    <property type="match status" value="1"/>
</dbReference>
<evidence type="ECO:0000256" key="2">
    <source>
        <dbReference type="SAM" id="SignalP"/>
    </source>
</evidence>
<dbReference type="GO" id="GO:0005769">
    <property type="term" value="C:early endosome"/>
    <property type="evidence" value="ECO:0000318"/>
    <property type="project" value="GO_Central"/>
</dbReference>
<dbReference type="GO" id="GO:0005886">
    <property type="term" value="C:plasma membrane"/>
    <property type="evidence" value="ECO:0000318"/>
    <property type="project" value="GO_Central"/>
</dbReference>
<dbReference type="CDD" id="cd13529">
    <property type="entry name" value="PBP2_transferrin"/>
    <property type="match status" value="1"/>
</dbReference>
<dbReference type="Gene3D" id="3.40.190.10">
    <property type="entry name" value="Periplasmic binding protein-like II"/>
    <property type="match status" value="2"/>
</dbReference>
<keyword evidence="3" id="KW-1185">Reference proteome</keyword>
<dbReference type="PRINTS" id="PR00422">
    <property type="entry name" value="TRANSFERRIN"/>
</dbReference>
<evidence type="ECO:0000313" key="3">
    <source>
        <dbReference type="Proteomes" id="UP000235220"/>
    </source>
</evidence>
<dbReference type="OrthoDB" id="9981115at2759"/>
<feature type="region of interest" description="Disordered" evidence="1">
    <location>
        <begin position="46"/>
        <end position="104"/>
    </location>
</feature>
<accession>A0A2I4FAV1</accession>
<dbReference type="PANTHER" id="PTHR11485:SF29">
    <property type="entry name" value="TRANSFERRIN 2"/>
    <property type="match status" value="1"/>
</dbReference>
<reference evidence="4" key="1">
    <citation type="submission" date="2025-08" db="UniProtKB">
        <authorList>
            <consortium name="RefSeq"/>
        </authorList>
    </citation>
    <scope>IDENTIFICATION</scope>
    <source>
        <tissue evidence="4">Leaves</tissue>
    </source>
</reference>
<dbReference type="GO" id="GO:0005615">
    <property type="term" value="C:extracellular space"/>
    <property type="evidence" value="ECO:0000318"/>
    <property type="project" value="GO_Central"/>
</dbReference>
<dbReference type="STRING" id="51240.A0A2I4FAV1"/>
<feature type="chain" id="PRO_5044310043" evidence="2">
    <location>
        <begin position="27"/>
        <end position="465"/>
    </location>
</feature>
<dbReference type="PANTHER" id="PTHR11485">
    <property type="entry name" value="TRANSFERRIN"/>
    <property type="match status" value="1"/>
</dbReference>
<gene>
    <name evidence="4" type="primary">LOC108997108</name>
</gene>